<name>A0A1K1NHN5_9BACT</name>
<dbReference type="EMBL" id="FPIZ01000003">
    <property type="protein sequence ID" value="SFW34851.1"/>
    <property type="molecule type" value="Genomic_DNA"/>
</dbReference>
<dbReference type="Proteomes" id="UP000183788">
    <property type="component" value="Unassembled WGS sequence"/>
</dbReference>
<proteinExistence type="predicted"/>
<accession>A0A1K1NHN5</accession>
<gene>
    <name evidence="1" type="ORF">SAMN05661012_01319</name>
    <name evidence="2" type="ORF">SR876_06590</name>
</gene>
<dbReference type="AlphaFoldDB" id="A0A1K1NHN5"/>
<dbReference type="STRING" id="1004.SAMN05661012_01319"/>
<dbReference type="OrthoDB" id="9800692at2"/>
<evidence type="ECO:0000313" key="4">
    <source>
        <dbReference type="Proteomes" id="UP001326715"/>
    </source>
</evidence>
<dbReference type="Pfam" id="PF01257">
    <property type="entry name" value="2Fe-2S_thioredx"/>
    <property type="match status" value="1"/>
</dbReference>
<keyword evidence="4" id="KW-1185">Reference proteome</keyword>
<dbReference type="InterPro" id="IPR036249">
    <property type="entry name" value="Thioredoxin-like_sf"/>
</dbReference>
<dbReference type="Proteomes" id="UP001326715">
    <property type="component" value="Chromosome"/>
</dbReference>
<evidence type="ECO:0000313" key="2">
    <source>
        <dbReference type="EMBL" id="WQG91159.1"/>
    </source>
</evidence>
<evidence type="ECO:0000313" key="1">
    <source>
        <dbReference type="EMBL" id="SFW34851.1"/>
    </source>
</evidence>
<organism evidence="1 3">
    <name type="scientific">Chitinophaga sancti</name>
    <dbReference type="NCBI Taxonomy" id="1004"/>
    <lineage>
        <taxon>Bacteria</taxon>
        <taxon>Pseudomonadati</taxon>
        <taxon>Bacteroidota</taxon>
        <taxon>Chitinophagia</taxon>
        <taxon>Chitinophagales</taxon>
        <taxon>Chitinophagaceae</taxon>
        <taxon>Chitinophaga</taxon>
    </lineage>
</organism>
<dbReference type="EMBL" id="CP140154">
    <property type="protein sequence ID" value="WQG91159.1"/>
    <property type="molecule type" value="Genomic_DNA"/>
</dbReference>
<dbReference type="CDD" id="cd02980">
    <property type="entry name" value="TRX_Fd_family"/>
    <property type="match status" value="1"/>
</dbReference>
<protein>
    <submittedName>
        <fullName evidence="1 2">(2Fe-2S) ferredoxin</fullName>
    </submittedName>
</protein>
<reference evidence="2 4" key="2">
    <citation type="submission" date="2023-11" db="EMBL/GenBank/DDBJ databases">
        <title>MicrobeMod: A computational toolkit for identifying prokaryotic methylation and restriction-modification with nanopore sequencing.</title>
        <authorList>
            <person name="Crits-Christoph A."/>
            <person name="Kang S.C."/>
            <person name="Lee H."/>
            <person name="Ostrov N."/>
        </authorList>
    </citation>
    <scope>NUCLEOTIDE SEQUENCE [LARGE SCALE GENOMIC DNA]</scope>
    <source>
        <strain evidence="2 4">ATCC 23090</strain>
    </source>
</reference>
<evidence type="ECO:0000313" key="3">
    <source>
        <dbReference type="Proteomes" id="UP000183788"/>
    </source>
</evidence>
<dbReference type="SUPFAM" id="SSF52833">
    <property type="entry name" value="Thioredoxin-like"/>
    <property type="match status" value="1"/>
</dbReference>
<dbReference type="Gene3D" id="3.40.30.10">
    <property type="entry name" value="Glutaredoxin"/>
    <property type="match status" value="1"/>
</dbReference>
<sequence length="119" mass="12843">MAIKDLTKVQKMVFICNGGTCAKGGADENTLALRAQLGKHGMDDEIHTVRTKCMGQCTSGPIVFIHPEGAWYGSVNPDIARDIVTQHLLQNTLLASQLCFPEAGAMELQPLRFSAAKAE</sequence>
<reference evidence="1 3" key="1">
    <citation type="submission" date="2016-11" db="EMBL/GenBank/DDBJ databases">
        <authorList>
            <person name="Jaros S."/>
            <person name="Januszkiewicz K."/>
            <person name="Wedrychowicz H."/>
        </authorList>
    </citation>
    <scope>NUCLEOTIDE SEQUENCE [LARGE SCALE GENOMIC DNA]</scope>
    <source>
        <strain evidence="1 3">DSM 784</strain>
    </source>
</reference>
<dbReference type="RefSeq" id="WP_072358119.1">
    <property type="nucleotide sequence ID" value="NZ_CP139972.1"/>
</dbReference>